<dbReference type="AlphaFoldDB" id="A0A6J4RTW2"/>
<organism evidence="2">
    <name type="scientific">uncultured Solirubrobacteraceae bacterium</name>
    <dbReference type="NCBI Taxonomy" id="1162706"/>
    <lineage>
        <taxon>Bacteria</taxon>
        <taxon>Bacillati</taxon>
        <taxon>Actinomycetota</taxon>
        <taxon>Thermoleophilia</taxon>
        <taxon>Solirubrobacterales</taxon>
        <taxon>Solirubrobacteraceae</taxon>
        <taxon>environmental samples</taxon>
    </lineage>
</organism>
<feature type="non-terminal residue" evidence="2">
    <location>
        <position position="61"/>
    </location>
</feature>
<sequence>GDRRGGPTRPADPGRRRGRAHRGIRWGGRPPRRAGRRRVRAAERAPAAGTVVGRRPAGRGV</sequence>
<name>A0A6J4RTW2_9ACTN</name>
<accession>A0A6J4RTW2</accession>
<reference evidence="2" key="1">
    <citation type="submission" date="2020-02" db="EMBL/GenBank/DDBJ databases">
        <authorList>
            <person name="Meier V. D."/>
        </authorList>
    </citation>
    <scope>NUCLEOTIDE SEQUENCE</scope>
    <source>
        <strain evidence="2">AVDCRST_MAG53</strain>
    </source>
</reference>
<evidence type="ECO:0000313" key="2">
    <source>
        <dbReference type="EMBL" id="CAA9482053.1"/>
    </source>
</evidence>
<feature type="non-terminal residue" evidence="2">
    <location>
        <position position="1"/>
    </location>
</feature>
<gene>
    <name evidence="2" type="ORF">AVDCRST_MAG53-660</name>
</gene>
<protein>
    <submittedName>
        <fullName evidence="2">Uncharacterized protein</fullName>
    </submittedName>
</protein>
<proteinExistence type="predicted"/>
<evidence type="ECO:0000256" key="1">
    <source>
        <dbReference type="SAM" id="MobiDB-lite"/>
    </source>
</evidence>
<dbReference type="EMBL" id="CADCVR010000025">
    <property type="protein sequence ID" value="CAA9482053.1"/>
    <property type="molecule type" value="Genomic_DNA"/>
</dbReference>
<feature type="compositionally biased region" description="Basic residues" evidence="1">
    <location>
        <begin position="16"/>
        <end position="39"/>
    </location>
</feature>
<feature type="region of interest" description="Disordered" evidence="1">
    <location>
        <begin position="1"/>
        <end position="61"/>
    </location>
</feature>